<dbReference type="InterPro" id="IPR045048">
    <property type="entry name" value="FBXO31/39"/>
</dbReference>
<comment type="pathway">
    <text evidence="1">Protein modification; protein ubiquitination.</text>
</comment>
<comment type="similarity">
    <text evidence="2">Belongs to the FBXO31 family.</text>
</comment>
<dbReference type="Gene3D" id="1.20.1280.50">
    <property type="match status" value="1"/>
</dbReference>
<keyword evidence="3" id="KW-0833">Ubl conjugation pathway</keyword>
<dbReference type="UniPathway" id="UPA00143"/>
<feature type="domain" description="F-box" evidence="5">
    <location>
        <begin position="5"/>
        <end position="51"/>
    </location>
</feature>
<dbReference type="Proteomes" id="UP000010556">
    <property type="component" value="Unassembled WGS sequence"/>
</dbReference>
<sequence>MLPPHFSLQDLPPELLVEIFASLPGTDLPSLAQACTKFHHILHIDSIWRRRCREEFGVPESLPNQPPDGEIFRNFNELSRAVQETGKQVIREPQPQPPRTRD</sequence>
<evidence type="ECO:0000256" key="4">
    <source>
        <dbReference type="SAM" id="MobiDB-lite"/>
    </source>
</evidence>
<gene>
    <name evidence="6" type="ORF">MDA_GLEAN10003889</name>
</gene>
<reference evidence="7" key="1">
    <citation type="journal article" date="2013" name="Science">
        <title>Comparative analysis of bat genomes provides insight into the evolution of flight and immunity.</title>
        <authorList>
            <person name="Zhang G."/>
            <person name="Cowled C."/>
            <person name="Shi Z."/>
            <person name="Huang Z."/>
            <person name="Bishop-Lilly K.A."/>
            <person name="Fang X."/>
            <person name="Wynne J.W."/>
            <person name="Xiong Z."/>
            <person name="Baker M.L."/>
            <person name="Zhao W."/>
            <person name="Tachedjian M."/>
            <person name="Zhu Y."/>
            <person name="Zhou P."/>
            <person name="Jiang X."/>
            <person name="Ng J."/>
            <person name="Yang L."/>
            <person name="Wu L."/>
            <person name="Xiao J."/>
            <person name="Feng Y."/>
            <person name="Chen Y."/>
            <person name="Sun X."/>
            <person name="Zhang Y."/>
            <person name="Marsh G.A."/>
            <person name="Crameri G."/>
            <person name="Broder C.C."/>
            <person name="Frey K.G."/>
            <person name="Wang L.F."/>
            <person name="Wang J."/>
        </authorList>
    </citation>
    <scope>NUCLEOTIDE SEQUENCE [LARGE SCALE GENOMIC DNA]</scope>
</reference>
<dbReference type="Pfam" id="PF12937">
    <property type="entry name" value="F-box-like"/>
    <property type="match status" value="1"/>
</dbReference>
<dbReference type="EMBL" id="KB103809">
    <property type="protein sequence ID" value="ELK33819.1"/>
    <property type="molecule type" value="Genomic_DNA"/>
</dbReference>
<proteinExistence type="inferred from homology"/>
<dbReference type="AlphaFoldDB" id="L5M589"/>
<dbReference type="SMART" id="SM00256">
    <property type="entry name" value="FBOX"/>
    <property type="match status" value="1"/>
</dbReference>
<evidence type="ECO:0000313" key="6">
    <source>
        <dbReference type="EMBL" id="ELK33819.1"/>
    </source>
</evidence>
<evidence type="ECO:0000313" key="7">
    <source>
        <dbReference type="Proteomes" id="UP000010556"/>
    </source>
</evidence>
<dbReference type="PROSITE" id="PS50181">
    <property type="entry name" value="FBOX"/>
    <property type="match status" value="1"/>
</dbReference>
<organism evidence="6 7">
    <name type="scientific">Myotis davidii</name>
    <name type="common">David's myotis</name>
    <dbReference type="NCBI Taxonomy" id="225400"/>
    <lineage>
        <taxon>Eukaryota</taxon>
        <taxon>Metazoa</taxon>
        <taxon>Chordata</taxon>
        <taxon>Craniata</taxon>
        <taxon>Vertebrata</taxon>
        <taxon>Euteleostomi</taxon>
        <taxon>Mammalia</taxon>
        <taxon>Eutheria</taxon>
        <taxon>Laurasiatheria</taxon>
        <taxon>Chiroptera</taxon>
        <taxon>Yangochiroptera</taxon>
        <taxon>Vespertilionidae</taxon>
        <taxon>Myotis</taxon>
    </lineage>
</organism>
<keyword evidence="7" id="KW-1185">Reference proteome</keyword>
<dbReference type="InterPro" id="IPR001810">
    <property type="entry name" value="F-box_dom"/>
</dbReference>
<dbReference type="GO" id="GO:0016567">
    <property type="term" value="P:protein ubiquitination"/>
    <property type="evidence" value="ECO:0007669"/>
    <property type="project" value="UniProtKB-UniPathway"/>
</dbReference>
<dbReference type="GO" id="GO:0031146">
    <property type="term" value="P:SCF-dependent proteasomal ubiquitin-dependent protein catabolic process"/>
    <property type="evidence" value="ECO:0007669"/>
    <property type="project" value="TreeGrafter"/>
</dbReference>
<dbReference type="InterPro" id="IPR036047">
    <property type="entry name" value="F-box-like_dom_sf"/>
</dbReference>
<dbReference type="PANTHER" id="PTHR10706">
    <property type="entry name" value="F-BOX FAMILY PROTEIN"/>
    <property type="match status" value="1"/>
</dbReference>
<name>L5M589_MYODS</name>
<evidence type="ECO:0000259" key="5">
    <source>
        <dbReference type="PROSITE" id="PS50181"/>
    </source>
</evidence>
<dbReference type="SUPFAM" id="SSF81383">
    <property type="entry name" value="F-box domain"/>
    <property type="match status" value="1"/>
</dbReference>
<dbReference type="PANTHER" id="PTHR10706:SF130">
    <property type="entry name" value="F-BOX ONLY PROTEIN 31"/>
    <property type="match status" value="1"/>
</dbReference>
<dbReference type="CDD" id="cd22102">
    <property type="entry name" value="F-box_FBXO31"/>
    <property type="match status" value="1"/>
</dbReference>
<evidence type="ECO:0000256" key="3">
    <source>
        <dbReference type="ARBA" id="ARBA00022786"/>
    </source>
</evidence>
<accession>L5M589</accession>
<evidence type="ECO:0000256" key="1">
    <source>
        <dbReference type="ARBA" id="ARBA00004906"/>
    </source>
</evidence>
<dbReference type="GO" id="GO:0019005">
    <property type="term" value="C:SCF ubiquitin ligase complex"/>
    <property type="evidence" value="ECO:0007669"/>
    <property type="project" value="TreeGrafter"/>
</dbReference>
<protein>
    <submittedName>
        <fullName evidence="6">F-box only protein 31</fullName>
    </submittedName>
</protein>
<feature type="region of interest" description="Disordered" evidence="4">
    <location>
        <begin position="83"/>
        <end position="102"/>
    </location>
</feature>
<evidence type="ECO:0000256" key="2">
    <source>
        <dbReference type="ARBA" id="ARBA00010611"/>
    </source>
</evidence>